<feature type="domain" description="NadR/Ttd14 AAA" evidence="1">
    <location>
        <begin position="9"/>
        <end position="180"/>
    </location>
</feature>
<reference evidence="4" key="3">
    <citation type="submission" date="2025-04" db="UniProtKB">
        <authorList>
            <consortium name="RefSeq"/>
        </authorList>
    </citation>
    <scope>IDENTIFICATION</scope>
    <source>
        <strain evidence="4">CBS 304.34</strain>
    </source>
</reference>
<dbReference type="Gene3D" id="3.40.50.300">
    <property type="entry name" value="P-loop containing nucleotide triphosphate hydrolases"/>
    <property type="match status" value="1"/>
</dbReference>
<accession>A0A6A6Y851</accession>
<dbReference type="RefSeq" id="XP_033571956.1">
    <property type="nucleotide sequence ID" value="XM_033724551.1"/>
</dbReference>
<gene>
    <name evidence="2 4" type="ORF">BDZ99DRAFT_511490</name>
</gene>
<evidence type="ECO:0000313" key="2">
    <source>
        <dbReference type="EMBL" id="KAF2804992.1"/>
    </source>
</evidence>
<dbReference type="InterPro" id="IPR027417">
    <property type="entry name" value="P-loop_NTPase"/>
</dbReference>
<dbReference type="Proteomes" id="UP000504636">
    <property type="component" value="Unplaced"/>
</dbReference>
<keyword evidence="3" id="KW-1185">Reference proteome</keyword>
<evidence type="ECO:0000259" key="1">
    <source>
        <dbReference type="Pfam" id="PF13521"/>
    </source>
</evidence>
<evidence type="ECO:0000313" key="3">
    <source>
        <dbReference type="Proteomes" id="UP000504636"/>
    </source>
</evidence>
<name>A0A6A6Y851_9PEZI</name>
<reference evidence="2 4" key="1">
    <citation type="journal article" date="2020" name="Stud. Mycol.">
        <title>101 Dothideomycetes genomes: a test case for predicting lifestyles and emergence of pathogens.</title>
        <authorList>
            <person name="Haridas S."/>
            <person name="Albert R."/>
            <person name="Binder M."/>
            <person name="Bloem J."/>
            <person name="Labutti K."/>
            <person name="Salamov A."/>
            <person name="Andreopoulos B."/>
            <person name="Baker S."/>
            <person name="Barry K."/>
            <person name="Bills G."/>
            <person name="Bluhm B."/>
            <person name="Cannon C."/>
            <person name="Castanera R."/>
            <person name="Culley D."/>
            <person name="Daum C."/>
            <person name="Ezra D."/>
            <person name="Gonzalez J."/>
            <person name="Henrissat B."/>
            <person name="Kuo A."/>
            <person name="Liang C."/>
            <person name="Lipzen A."/>
            <person name="Lutzoni F."/>
            <person name="Magnuson J."/>
            <person name="Mondo S."/>
            <person name="Nolan M."/>
            <person name="Ohm R."/>
            <person name="Pangilinan J."/>
            <person name="Park H.-J."/>
            <person name="Ramirez L."/>
            <person name="Alfaro M."/>
            <person name="Sun H."/>
            <person name="Tritt A."/>
            <person name="Yoshinaga Y."/>
            <person name="Zwiers L.-H."/>
            <person name="Turgeon B."/>
            <person name="Goodwin S."/>
            <person name="Spatafora J."/>
            <person name="Crous P."/>
            <person name="Grigoriev I."/>
        </authorList>
    </citation>
    <scope>NUCLEOTIDE SEQUENCE</scope>
    <source>
        <strain evidence="2 4">CBS 304.34</strain>
    </source>
</reference>
<dbReference type="OrthoDB" id="6118920at2759"/>
<organism evidence="2">
    <name type="scientific">Mytilinidion resinicola</name>
    <dbReference type="NCBI Taxonomy" id="574789"/>
    <lineage>
        <taxon>Eukaryota</taxon>
        <taxon>Fungi</taxon>
        <taxon>Dikarya</taxon>
        <taxon>Ascomycota</taxon>
        <taxon>Pezizomycotina</taxon>
        <taxon>Dothideomycetes</taxon>
        <taxon>Pleosporomycetidae</taxon>
        <taxon>Mytilinidiales</taxon>
        <taxon>Mytilinidiaceae</taxon>
        <taxon>Mytilinidion</taxon>
    </lineage>
</organism>
<dbReference type="AlphaFoldDB" id="A0A6A6Y851"/>
<reference evidence="4" key="2">
    <citation type="submission" date="2020-04" db="EMBL/GenBank/DDBJ databases">
        <authorList>
            <consortium name="NCBI Genome Project"/>
        </authorList>
    </citation>
    <scope>NUCLEOTIDE SEQUENCE</scope>
    <source>
        <strain evidence="4">CBS 304.34</strain>
    </source>
</reference>
<dbReference type="InterPro" id="IPR038727">
    <property type="entry name" value="NadR/Ttd14_AAA_dom"/>
</dbReference>
<sequence>MACSSLKNIYVVGAQCTGKTTLVDALALHFSHTKSKPLLIKEVARGVLRKHNYTAADITNSPVRALELQHLILAAQLAAEEEAGRKWLISDRSALDPVVYAMLHVGEEAAARMLESKAWQVSRLRMQEARVFVCEAGTPWLVDDGVRLMPENTERWMTVHQTFCKLLREQGIPFTVVKKETADLAKRVELVLGEHTDKADGA</sequence>
<protein>
    <recommendedName>
        <fullName evidence="1">NadR/Ttd14 AAA domain-containing protein</fullName>
    </recommendedName>
</protein>
<proteinExistence type="predicted"/>
<dbReference type="SUPFAM" id="SSF52540">
    <property type="entry name" value="P-loop containing nucleoside triphosphate hydrolases"/>
    <property type="match status" value="1"/>
</dbReference>
<dbReference type="GeneID" id="54465444"/>
<dbReference type="EMBL" id="MU003711">
    <property type="protein sequence ID" value="KAF2804992.1"/>
    <property type="molecule type" value="Genomic_DNA"/>
</dbReference>
<dbReference type="Pfam" id="PF13521">
    <property type="entry name" value="AAA_28"/>
    <property type="match status" value="1"/>
</dbReference>
<evidence type="ECO:0000313" key="4">
    <source>
        <dbReference type="RefSeq" id="XP_033571956.1"/>
    </source>
</evidence>